<evidence type="ECO:0000256" key="4">
    <source>
        <dbReference type="ARBA" id="ARBA00023125"/>
    </source>
</evidence>
<dbReference type="GO" id="GO:0003678">
    <property type="term" value="F:DNA helicase activity"/>
    <property type="evidence" value="ECO:0007669"/>
    <property type="project" value="TreeGrafter"/>
</dbReference>
<comment type="caution">
    <text evidence="7">The sequence shown here is derived from an EMBL/GenBank/DDBJ whole genome shotgun (WGS) entry which is preliminary data.</text>
</comment>
<dbReference type="Pfam" id="PF17191">
    <property type="entry name" value="RecG_wedge"/>
    <property type="match status" value="1"/>
</dbReference>
<dbReference type="CDD" id="cd04488">
    <property type="entry name" value="RecG_wedge_OBF"/>
    <property type="match status" value="1"/>
</dbReference>
<protein>
    <recommendedName>
        <fullName evidence="6">Helicase ATP-binding domain-containing protein</fullName>
    </recommendedName>
</protein>
<evidence type="ECO:0000313" key="8">
    <source>
        <dbReference type="Proteomes" id="UP000178348"/>
    </source>
</evidence>
<name>A0A1G2CID4_9BACT</name>
<dbReference type="SMART" id="SM00487">
    <property type="entry name" value="DEXDc"/>
    <property type="match status" value="1"/>
</dbReference>
<dbReference type="InterPro" id="IPR014001">
    <property type="entry name" value="Helicase_ATP-bd"/>
</dbReference>
<accession>A0A1G2CID4</accession>
<dbReference type="InterPro" id="IPR047112">
    <property type="entry name" value="RecG/Mfd"/>
</dbReference>
<evidence type="ECO:0000259" key="6">
    <source>
        <dbReference type="PROSITE" id="PS51192"/>
    </source>
</evidence>
<evidence type="ECO:0000313" key="7">
    <source>
        <dbReference type="EMBL" id="OGZ00972.1"/>
    </source>
</evidence>
<dbReference type="Gene3D" id="2.40.50.140">
    <property type="entry name" value="Nucleic acid-binding proteins"/>
    <property type="match status" value="1"/>
</dbReference>
<dbReference type="PROSITE" id="PS51192">
    <property type="entry name" value="HELICASE_ATP_BIND_1"/>
    <property type="match status" value="1"/>
</dbReference>
<feature type="non-terminal residue" evidence="7">
    <location>
        <position position="553"/>
    </location>
</feature>
<keyword evidence="3" id="KW-0347">Helicase</keyword>
<evidence type="ECO:0000256" key="1">
    <source>
        <dbReference type="ARBA" id="ARBA00022763"/>
    </source>
</evidence>
<dbReference type="GO" id="GO:0005524">
    <property type="term" value="F:ATP binding"/>
    <property type="evidence" value="ECO:0007669"/>
    <property type="project" value="InterPro"/>
</dbReference>
<evidence type="ECO:0000256" key="2">
    <source>
        <dbReference type="ARBA" id="ARBA00022801"/>
    </source>
</evidence>
<keyword evidence="2" id="KW-0378">Hydrolase</keyword>
<dbReference type="GO" id="GO:0006281">
    <property type="term" value="P:DNA repair"/>
    <property type="evidence" value="ECO:0007669"/>
    <property type="project" value="UniProtKB-KW"/>
</dbReference>
<sequence>MLTLSTPLSSLAGVGPRFAARFKRLGIETVRDLLYHFPARYEDFSHVYRIADLEPGQQATIQGVVRSVELHRTWRKHMMIVEATIEDDSGAILAVWFNQPYVKNVLREGTLANFSGKVSSSDGELQLHHPTYELLRNEERMRATAHTARLVPIYPETQGLTSKGIRYCIQPILSALPQLEEWIPPQVRFGGLAQTNADITRTDADTMHRQNAGIPEINKALRDIHFPETLDDALNARRRFEFENLFLLQLVNLGEKMKLRKNRAPAVPVDIEEMKRVIGALPFELTFSQKRSLWEILQDMAKPSPMNRLLQGDVGSGKTVIAALSALAAARAGCATAIMAPTEVLARQHYATFKKLFASLSLENEPPFALVIGAQAKAYYADDAELEVKKAHVQAALKKGEIKIVIGTHALISGGKKSPPLAFPKLGLVIVDEQHRFGVAQRARLGGASSSSSLVPHFLSMSATPIPRTLTLTIFGDLDVSTITEMPSGRKKIVTKIVSPENRMKAYQFIRAEIRKGRQAFVICPRIELPQINADGTQTNADAETHLRKSALK</sequence>
<dbReference type="SUPFAM" id="SSF52540">
    <property type="entry name" value="P-loop containing nucleoside triphosphate hydrolases"/>
    <property type="match status" value="1"/>
</dbReference>
<dbReference type="InterPro" id="IPR012340">
    <property type="entry name" value="NA-bd_OB-fold"/>
</dbReference>
<keyword evidence="4" id="KW-0238">DNA-binding</keyword>
<dbReference type="Gene3D" id="1.10.150.20">
    <property type="entry name" value="5' to 3' exonuclease, C-terminal subdomain"/>
    <property type="match status" value="1"/>
</dbReference>
<dbReference type="EMBL" id="MHLB01000052">
    <property type="protein sequence ID" value="OGZ00972.1"/>
    <property type="molecule type" value="Genomic_DNA"/>
</dbReference>
<dbReference type="AlphaFoldDB" id="A0A1G2CID4"/>
<dbReference type="GO" id="GO:0003677">
    <property type="term" value="F:DNA binding"/>
    <property type="evidence" value="ECO:0007669"/>
    <property type="project" value="UniProtKB-KW"/>
</dbReference>
<dbReference type="GO" id="GO:0016787">
    <property type="term" value="F:hydrolase activity"/>
    <property type="evidence" value="ECO:0007669"/>
    <property type="project" value="UniProtKB-KW"/>
</dbReference>
<organism evidence="7 8">
    <name type="scientific">Candidatus Liptonbacteria bacterium RIFCSPLOWO2_01_FULL_53_13</name>
    <dbReference type="NCBI Taxonomy" id="1798651"/>
    <lineage>
        <taxon>Bacteria</taxon>
        <taxon>Candidatus Liptoniibacteriota</taxon>
    </lineage>
</organism>
<dbReference type="InterPro" id="IPR033454">
    <property type="entry name" value="RecG_wedge"/>
</dbReference>
<dbReference type="SUPFAM" id="SSF50249">
    <property type="entry name" value="Nucleic acid-binding proteins"/>
    <property type="match status" value="1"/>
</dbReference>
<dbReference type="PANTHER" id="PTHR47964">
    <property type="entry name" value="ATP-DEPENDENT DNA HELICASE HOMOLOG RECG, CHLOROPLASTIC"/>
    <property type="match status" value="1"/>
</dbReference>
<keyword evidence="3" id="KW-0067">ATP-binding</keyword>
<keyword evidence="5" id="KW-0234">DNA repair</keyword>
<dbReference type="Pfam" id="PF00270">
    <property type="entry name" value="DEAD"/>
    <property type="match status" value="1"/>
</dbReference>
<proteinExistence type="predicted"/>
<keyword evidence="1" id="KW-0227">DNA damage</keyword>
<evidence type="ECO:0000256" key="5">
    <source>
        <dbReference type="ARBA" id="ARBA00023204"/>
    </source>
</evidence>
<dbReference type="InterPro" id="IPR011545">
    <property type="entry name" value="DEAD/DEAH_box_helicase_dom"/>
</dbReference>
<feature type="domain" description="Helicase ATP-binding" evidence="6">
    <location>
        <begin position="299"/>
        <end position="483"/>
    </location>
</feature>
<reference evidence="7 8" key="1">
    <citation type="journal article" date="2016" name="Nat. Commun.">
        <title>Thousands of microbial genomes shed light on interconnected biogeochemical processes in an aquifer system.</title>
        <authorList>
            <person name="Anantharaman K."/>
            <person name="Brown C.T."/>
            <person name="Hug L.A."/>
            <person name="Sharon I."/>
            <person name="Castelle C.J."/>
            <person name="Probst A.J."/>
            <person name="Thomas B.C."/>
            <person name="Singh A."/>
            <person name="Wilkins M.J."/>
            <person name="Karaoz U."/>
            <person name="Brodie E.L."/>
            <person name="Williams K.H."/>
            <person name="Hubbard S.S."/>
            <person name="Banfield J.F."/>
        </authorList>
    </citation>
    <scope>NUCLEOTIDE SEQUENCE [LARGE SCALE GENOMIC DNA]</scope>
</reference>
<dbReference type="Proteomes" id="UP000178348">
    <property type="component" value="Unassembled WGS sequence"/>
</dbReference>
<dbReference type="Gene3D" id="3.40.50.300">
    <property type="entry name" value="P-loop containing nucleotide triphosphate hydrolases"/>
    <property type="match status" value="2"/>
</dbReference>
<evidence type="ECO:0000256" key="3">
    <source>
        <dbReference type="ARBA" id="ARBA00022806"/>
    </source>
</evidence>
<keyword evidence="3" id="KW-0547">Nucleotide-binding</keyword>
<dbReference type="PANTHER" id="PTHR47964:SF1">
    <property type="entry name" value="ATP-DEPENDENT DNA HELICASE HOMOLOG RECG, CHLOROPLASTIC"/>
    <property type="match status" value="1"/>
</dbReference>
<gene>
    <name evidence="7" type="ORF">A2946_01020</name>
</gene>
<dbReference type="InterPro" id="IPR027417">
    <property type="entry name" value="P-loop_NTPase"/>
</dbReference>